<feature type="chain" id="PRO_5039485431" evidence="2">
    <location>
        <begin position="28"/>
        <end position="341"/>
    </location>
</feature>
<dbReference type="InterPro" id="IPR050902">
    <property type="entry name" value="ABC_Transporter_SBP"/>
</dbReference>
<dbReference type="PANTHER" id="PTHR30535:SF34">
    <property type="entry name" value="MOLYBDATE-BINDING PROTEIN MOLA"/>
    <property type="match status" value="1"/>
</dbReference>
<sequence>MIKKVKQKYGRILFVLFLCMIAGGCQSDNSSMIVSKEALDTSYEVVDAQGTVVKLKAKPQRIVTFSIGTDEIVLGLVHPKRMAAINENLDDPQSSNVVNLAKQIPQKIPRNPSVEATAALRPDLVIVPNWIPLENIAALRDLEIPVLVCKTPKGIKDVRASVKLIAQAIGEPERGENILAQMDAKIVEIEEKVARVPSEQKNKKAVLISIMASYGGSGCTFDDMCKYAEAVNGKALAGNKNGQSMSKEQLVALNPDFLFLPSYPGGSSREDDFGQEYVRDPSLQTMTAVREKHLCRPWARYIYNVSQNMVFGIQETAYVLYGDDFKQPHTCHISAVEEGSH</sequence>
<reference evidence="4 5" key="1">
    <citation type="submission" date="2016-10" db="EMBL/GenBank/DDBJ databases">
        <authorList>
            <person name="de Groot N.N."/>
        </authorList>
    </citation>
    <scope>NUCLEOTIDE SEQUENCE [LARGE SCALE GENOMIC DNA]</scope>
    <source>
        <strain evidence="4 5">DSM 2179</strain>
    </source>
</reference>
<keyword evidence="2" id="KW-0732">Signal</keyword>
<evidence type="ECO:0000256" key="2">
    <source>
        <dbReference type="SAM" id="SignalP"/>
    </source>
</evidence>
<comment type="similarity">
    <text evidence="1">Belongs to the bacterial solute-binding protein 8 family.</text>
</comment>
<accession>A0A1H7CBJ3</accession>
<dbReference type="EMBL" id="FNZK01000020">
    <property type="protein sequence ID" value="SEJ85957.1"/>
    <property type="molecule type" value="Genomic_DNA"/>
</dbReference>
<dbReference type="Gene3D" id="3.40.50.1980">
    <property type="entry name" value="Nitrogenase molybdenum iron protein domain"/>
    <property type="match status" value="2"/>
</dbReference>
<dbReference type="SUPFAM" id="SSF53807">
    <property type="entry name" value="Helical backbone' metal receptor"/>
    <property type="match status" value="1"/>
</dbReference>
<dbReference type="InterPro" id="IPR002491">
    <property type="entry name" value="ABC_transptr_periplasmic_BD"/>
</dbReference>
<evidence type="ECO:0000313" key="4">
    <source>
        <dbReference type="EMBL" id="SEJ85957.1"/>
    </source>
</evidence>
<dbReference type="RefSeq" id="WP_091834373.1">
    <property type="nucleotide sequence ID" value="NZ_FNZK01000020.1"/>
</dbReference>
<name>A0A1H7CBJ3_9FIRM</name>
<dbReference type="PROSITE" id="PS51257">
    <property type="entry name" value="PROKAR_LIPOPROTEIN"/>
    <property type="match status" value="1"/>
</dbReference>
<evidence type="ECO:0000313" key="5">
    <source>
        <dbReference type="Proteomes" id="UP000199662"/>
    </source>
</evidence>
<proteinExistence type="inferred from homology"/>
<dbReference type="GO" id="GO:0071281">
    <property type="term" value="P:cellular response to iron ion"/>
    <property type="evidence" value="ECO:0007669"/>
    <property type="project" value="TreeGrafter"/>
</dbReference>
<dbReference type="Pfam" id="PF01497">
    <property type="entry name" value="Peripla_BP_2"/>
    <property type="match status" value="1"/>
</dbReference>
<dbReference type="PROSITE" id="PS50983">
    <property type="entry name" value="FE_B12_PBP"/>
    <property type="match status" value="1"/>
</dbReference>
<dbReference type="AlphaFoldDB" id="A0A1H7CBJ3"/>
<feature type="signal peptide" evidence="2">
    <location>
        <begin position="1"/>
        <end position="27"/>
    </location>
</feature>
<dbReference type="PANTHER" id="PTHR30535">
    <property type="entry name" value="VITAMIN B12-BINDING PROTEIN"/>
    <property type="match status" value="1"/>
</dbReference>
<keyword evidence="5" id="KW-1185">Reference proteome</keyword>
<dbReference type="STRING" id="84035.SAMN05660742_12035"/>
<dbReference type="Proteomes" id="UP000199662">
    <property type="component" value="Unassembled WGS sequence"/>
</dbReference>
<feature type="domain" description="Fe/B12 periplasmic-binding" evidence="3">
    <location>
        <begin position="61"/>
        <end position="324"/>
    </location>
</feature>
<evidence type="ECO:0000256" key="1">
    <source>
        <dbReference type="ARBA" id="ARBA00008814"/>
    </source>
</evidence>
<gene>
    <name evidence="4" type="ORF">SAMN05660742_12035</name>
</gene>
<organism evidence="4 5">
    <name type="scientific">Propionispira arboris</name>
    <dbReference type="NCBI Taxonomy" id="84035"/>
    <lineage>
        <taxon>Bacteria</taxon>
        <taxon>Bacillati</taxon>
        <taxon>Bacillota</taxon>
        <taxon>Negativicutes</taxon>
        <taxon>Selenomonadales</taxon>
        <taxon>Selenomonadaceae</taxon>
        <taxon>Propionispira</taxon>
    </lineage>
</organism>
<evidence type="ECO:0000259" key="3">
    <source>
        <dbReference type="PROSITE" id="PS50983"/>
    </source>
</evidence>
<protein>
    <submittedName>
        <fullName evidence="4">Iron complex transport system substrate-binding protein</fullName>
    </submittedName>
</protein>